<dbReference type="InterPro" id="IPR012910">
    <property type="entry name" value="Plug_dom"/>
</dbReference>
<evidence type="ECO:0000256" key="1">
    <source>
        <dbReference type="PROSITE-ProRule" id="PRU01360"/>
    </source>
</evidence>
<dbReference type="NCBIfam" id="TIGR04056">
    <property type="entry name" value="OMP_RagA_SusC"/>
    <property type="match status" value="1"/>
</dbReference>
<keyword evidence="1" id="KW-0472">Membrane</keyword>
<keyword evidence="5" id="KW-1185">Reference proteome</keyword>
<gene>
    <name evidence="4" type="ORF">K1Y79_09520</name>
</gene>
<dbReference type="PROSITE" id="PS52016">
    <property type="entry name" value="TONB_DEPENDENT_REC_3"/>
    <property type="match status" value="1"/>
</dbReference>
<dbReference type="PROSITE" id="PS00018">
    <property type="entry name" value="EF_HAND_1"/>
    <property type="match status" value="1"/>
</dbReference>
<comment type="caution">
    <text evidence="4">The sequence shown here is derived from an EMBL/GenBank/DDBJ whole genome shotgun (WGS) entry which is preliminary data.</text>
</comment>
<organism evidence="4 5">
    <name type="scientific">Chitinophaga rhizophila</name>
    <dbReference type="NCBI Taxonomy" id="2866212"/>
    <lineage>
        <taxon>Bacteria</taxon>
        <taxon>Pseudomonadati</taxon>
        <taxon>Bacteroidota</taxon>
        <taxon>Chitinophagia</taxon>
        <taxon>Chitinophagales</taxon>
        <taxon>Chitinophagaceae</taxon>
        <taxon>Chitinophaga</taxon>
    </lineage>
</organism>
<protein>
    <submittedName>
        <fullName evidence="4">TonB-dependent receptor</fullName>
    </submittedName>
</protein>
<dbReference type="Gene3D" id="2.170.130.10">
    <property type="entry name" value="TonB-dependent receptor, plug domain"/>
    <property type="match status" value="1"/>
</dbReference>
<dbReference type="InterPro" id="IPR008969">
    <property type="entry name" value="CarboxyPept-like_regulatory"/>
</dbReference>
<dbReference type="RefSeq" id="WP_220249788.1">
    <property type="nucleotide sequence ID" value="NZ_JAICCF010000002.1"/>
</dbReference>
<dbReference type="EMBL" id="JAICCF010000002">
    <property type="protein sequence ID" value="MBW8684570.1"/>
    <property type="molecule type" value="Genomic_DNA"/>
</dbReference>
<keyword evidence="2" id="KW-0732">Signal</keyword>
<dbReference type="Proteomes" id="UP000812961">
    <property type="component" value="Unassembled WGS sequence"/>
</dbReference>
<keyword evidence="1" id="KW-0812">Transmembrane</keyword>
<name>A0ABS7GBD1_9BACT</name>
<dbReference type="Pfam" id="PF07715">
    <property type="entry name" value="Plug"/>
    <property type="match status" value="1"/>
</dbReference>
<keyword evidence="4" id="KW-0675">Receptor</keyword>
<evidence type="ECO:0000259" key="3">
    <source>
        <dbReference type="Pfam" id="PF07715"/>
    </source>
</evidence>
<dbReference type="Pfam" id="PF13715">
    <property type="entry name" value="CarbopepD_reg_2"/>
    <property type="match status" value="1"/>
</dbReference>
<dbReference type="SUPFAM" id="SSF56935">
    <property type="entry name" value="Porins"/>
    <property type="match status" value="1"/>
</dbReference>
<dbReference type="InterPro" id="IPR039426">
    <property type="entry name" value="TonB-dep_rcpt-like"/>
</dbReference>
<comment type="subcellular location">
    <subcellularLocation>
        <location evidence="1">Cell outer membrane</location>
        <topology evidence="1">Multi-pass membrane protein</topology>
    </subcellularLocation>
</comment>
<dbReference type="InterPro" id="IPR037066">
    <property type="entry name" value="Plug_dom_sf"/>
</dbReference>
<dbReference type="NCBIfam" id="TIGR04057">
    <property type="entry name" value="SusC_RagA_signa"/>
    <property type="match status" value="1"/>
</dbReference>
<evidence type="ECO:0000313" key="5">
    <source>
        <dbReference type="Proteomes" id="UP000812961"/>
    </source>
</evidence>
<feature type="signal peptide" evidence="2">
    <location>
        <begin position="1"/>
        <end position="27"/>
    </location>
</feature>
<keyword evidence="1" id="KW-0998">Cell outer membrane</keyword>
<dbReference type="InterPro" id="IPR018247">
    <property type="entry name" value="EF_Hand_1_Ca_BS"/>
</dbReference>
<evidence type="ECO:0000256" key="2">
    <source>
        <dbReference type="SAM" id="SignalP"/>
    </source>
</evidence>
<sequence>MLGNLKKSISTGALCLSGLFATTVVVAQQAEKITITGNVKDELRSAMPGVMIINQTSKAGVPTDEKGHFSISARRGDSLVARLVGYEPYLFVINKTIDFDITLKATNSSLNEVVVVGFGQQKKISLVGAQSTVKVEDLKQPVANLSAALAGRIAGIVGVQRSGLPGSNSADLWIRGISTFNRSGNNAGPLIVVDGVQGRDINSIDPEDISSFTVLKDAAATAVYGVAGANGVVIVTTKKGTSGKNNLMFNYNHGISSFTKVPELTDGVMYMMLRNEAQRNTGLAPEYSNNTINSTILKEDPNLYPNVDWMEALFNDVSQNRRANFSARGGTDAATYYVSLGYYDETSLLRTDALQSYNASTRFKRYNFTSNINMNWTKTTKFDLGVQGNIGSTNTPTVGPEDAFANVMQTNPILYPIMYPGNLVPSVNSQGAQPNPYAQITQTGYRNRFANQVYSNARISQDLSMITPGLSAYGLFSFDVFSMHEINRYRSRSGYLINKARPYNADGSINLNLISNGSDDLKYGRNNDANRQFYVEGAINYDKNIGKKGHMTGMLLYNQRERVFAFAGDVASSLPYRSIGMAGRATYSYDEKYFGEVNFGYNGSENFNPENRFGFFPSFGVGWVISNESFFEKFKNSVQFLKLRYSDGKVGDGGNGGRRFGYLTLVAIDPVDQNGNSQDLGLDFGLNGSVRNRSIVITDYGTNVTWATSRKQDLGIEIKTLNDHLSITADVFKEKRSGVFLQRASLSSFVGLNSNPWGNLGIIQNKGFDATIELMPVKIAKNVTLDGRATFTYNRDKVIENDQPVQPHPYMERRGTNYNSTFGYVAEGLFADQAEIDKHANQSIFGTVRPGDIKYADLNNDGVINANDVARIGNGDVPTTIYGFGLNLTWKNFYIGAFFQGVAGADRMLNGDGIIPFNNSTGPERSNLFAIAEDRWTEANPNPNAFYPRLAYGNAANKNNSQSSSWWVKDISFLRLKTADLGYNLPKNLMKRIGVKNARIYVQGLNLFYWSKFDLWDPELNTGNGTRYPNTRSVNFGFQANF</sequence>
<feature type="chain" id="PRO_5045639898" evidence="2">
    <location>
        <begin position="28"/>
        <end position="1042"/>
    </location>
</feature>
<dbReference type="InterPro" id="IPR023997">
    <property type="entry name" value="TonB-dep_OMP_SusC/RagA_CS"/>
</dbReference>
<comment type="similarity">
    <text evidence="1">Belongs to the TonB-dependent receptor family.</text>
</comment>
<keyword evidence="1" id="KW-1134">Transmembrane beta strand</keyword>
<evidence type="ECO:0000313" key="4">
    <source>
        <dbReference type="EMBL" id="MBW8684570.1"/>
    </source>
</evidence>
<keyword evidence="1" id="KW-0813">Transport</keyword>
<proteinExistence type="inferred from homology"/>
<feature type="domain" description="TonB-dependent receptor plug" evidence="3">
    <location>
        <begin position="125"/>
        <end position="232"/>
    </location>
</feature>
<dbReference type="InterPro" id="IPR023996">
    <property type="entry name" value="TonB-dep_OMP_SusC/RagA"/>
</dbReference>
<dbReference type="SUPFAM" id="SSF49464">
    <property type="entry name" value="Carboxypeptidase regulatory domain-like"/>
    <property type="match status" value="1"/>
</dbReference>
<reference evidence="4 5" key="1">
    <citation type="submission" date="2021-08" db="EMBL/GenBank/DDBJ databases">
        <title>The genome sequence of Chitinophaga sp. B61.</title>
        <authorList>
            <person name="Zhang X."/>
        </authorList>
    </citation>
    <scope>NUCLEOTIDE SEQUENCE [LARGE SCALE GENOMIC DNA]</scope>
    <source>
        <strain evidence="4 5">B61</strain>
    </source>
</reference>
<accession>A0ABS7GBD1</accession>